<evidence type="ECO:0000256" key="17">
    <source>
        <dbReference type="ARBA" id="ARBA00069740"/>
    </source>
</evidence>
<evidence type="ECO:0000256" key="4">
    <source>
        <dbReference type="ARBA" id="ARBA00010018"/>
    </source>
</evidence>
<dbReference type="Pfam" id="PF00667">
    <property type="entry name" value="FAD_binding_1"/>
    <property type="match status" value="1"/>
</dbReference>
<dbReference type="InterPro" id="IPR008254">
    <property type="entry name" value="Flavodoxin/NO_synth"/>
</dbReference>
<dbReference type="SUPFAM" id="SSF57701">
    <property type="entry name" value="Zn2/Cys6 DNA-binding domain"/>
    <property type="match status" value="1"/>
</dbReference>
<dbReference type="PROSITE" id="PS50902">
    <property type="entry name" value="FLAVODOXIN_LIKE"/>
    <property type="match status" value="1"/>
</dbReference>
<evidence type="ECO:0000256" key="11">
    <source>
        <dbReference type="ARBA" id="ARBA00022857"/>
    </source>
</evidence>
<evidence type="ECO:0000256" key="7">
    <source>
        <dbReference type="ARBA" id="ARBA00022630"/>
    </source>
</evidence>
<dbReference type="InterPro" id="IPR017938">
    <property type="entry name" value="Riboflavin_synthase-like_b-brl"/>
</dbReference>
<accession>W9ZPH6</accession>
<dbReference type="Proteomes" id="UP000030703">
    <property type="component" value="Unassembled WGS sequence"/>
</dbReference>
<dbReference type="FunFam" id="1.10.630.10:FF:000040">
    <property type="entry name" value="Bifunctional cytochrome P450/NADPH--P450 reductase"/>
    <property type="match status" value="1"/>
</dbReference>
<evidence type="ECO:0000256" key="18">
    <source>
        <dbReference type="PIRSR" id="PIRSR602401-1"/>
    </source>
</evidence>
<dbReference type="InterPro" id="IPR001138">
    <property type="entry name" value="Zn2Cys6_DnaBD"/>
</dbReference>
<dbReference type="GO" id="GO:0005829">
    <property type="term" value="C:cytosol"/>
    <property type="evidence" value="ECO:0007669"/>
    <property type="project" value="TreeGrafter"/>
</dbReference>
<dbReference type="GO" id="GO:0010181">
    <property type="term" value="F:FMN binding"/>
    <property type="evidence" value="ECO:0007669"/>
    <property type="project" value="InterPro"/>
</dbReference>
<dbReference type="GO" id="GO:0016705">
    <property type="term" value="F:oxidoreductase activity, acting on paired donors, with incorporation or reduction of molecular oxygen"/>
    <property type="evidence" value="ECO:0007669"/>
    <property type="project" value="InterPro"/>
</dbReference>
<dbReference type="SUPFAM" id="SSF52218">
    <property type="entry name" value="Flavoproteins"/>
    <property type="match status" value="1"/>
</dbReference>
<dbReference type="PROSITE" id="PS51384">
    <property type="entry name" value="FAD_FR"/>
    <property type="match status" value="1"/>
</dbReference>
<name>W9ZPH6_FUSOX</name>
<dbReference type="GO" id="GO:0004497">
    <property type="term" value="F:monooxygenase activity"/>
    <property type="evidence" value="ECO:0007669"/>
    <property type="project" value="UniProtKB-KW"/>
</dbReference>
<dbReference type="SMART" id="SM00906">
    <property type="entry name" value="Fungal_trans"/>
    <property type="match status" value="1"/>
</dbReference>
<dbReference type="Pfam" id="PF04082">
    <property type="entry name" value="Fungal_trans"/>
    <property type="match status" value="1"/>
</dbReference>
<dbReference type="Pfam" id="PF00067">
    <property type="entry name" value="p450"/>
    <property type="match status" value="1"/>
</dbReference>
<dbReference type="Gene3D" id="1.20.990.10">
    <property type="entry name" value="NADPH-cytochrome p450 Reductase, Chain A, domain 3"/>
    <property type="match status" value="1"/>
</dbReference>
<keyword evidence="5" id="KW-0813">Transport</keyword>
<dbReference type="Gene3D" id="1.10.630.10">
    <property type="entry name" value="Cytochrome P450"/>
    <property type="match status" value="1"/>
</dbReference>
<protein>
    <recommendedName>
        <fullName evidence="17">Bifunctional cytochrome P450/NADPH--P450 reductase</fullName>
    </recommendedName>
</protein>
<dbReference type="CDD" id="cd11068">
    <property type="entry name" value="CYP120A1"/>
    <property type="match status" value="1"/>
</dbReference>
<keyword evidence="6 18" id="KW-0349">Heme</keyword>
<dbReference type="OrthoDB" id="1470350at2759"/>
<evidence type="ECO:0000313" key="23">
    <source>
        <dbReference type="EMBL" id="EXK30472.1"/>
    </source>
</evidence>
<feature type="domain" description="Flavodoxin-like" evidence="21">
    <location>
        <begin position="504"/>
        <end position="645"/>
    </location>
</feature>
<dbReference type="PRINTS" id="PR00385">
    <property type="entry name" value="P450"/>
</dbReference>
<dbReference type="InterPro" id="IPR036396">
    <property type="entry name" value="Cyt_P450_sf"/>
</dbReference>
<proteinExistence type="inferred from homology"/>
<dbReference type="PROSITE" id="PS00086">
    <property type="entry name" value="CYTOCHROME_P450"/>
    <property type="match status" value="1"/>
</dbReference>
<evidence type="ECO:0000256" key="8">
    <source>
        <dbReference type="ARBA" id="ARBA00022643"/>
    </source>
</evidence>
<dbReference type="SUPFAM" id="SSF63380">
    <property type="entry name" value="Riboflavin synthase domain-like"/>
    <property type="match status" value="1"/>
</dbReference>
<dbReference type="HOGENOM" id="CLU_238649_0_0_1"/>
<dbReference type="SMART" id="SM00066">
    <property type="entry name" value="GAL4"/>
    <property type="match status" value="1"/>
</dbReference>
<keyword evidence="13" id="KW-0560">Oxidoreductase</keyword>
<dbReference type="Gene3D" id="3.40.50.360">
    <property type="match status" value="1"/>
</dbReference>
<dbReference type="GO" id="GO:0003958">
    <property type="term" value="F:NADPH-hemoprotein reductase activity"/>
    <property type="evidence" value="ECO:0007669"/>
    <property type="project" value="TreeGrafter"/>
</dbReference>
<feature type="domain" description="FAD-binding FR-type" evidence="22">
    <location>
        <begin position="682"/>
        <end position="915"/>
    </location>
</feature>
<dbReference type="Gene3D" id="4.10.240.10">
    <property type="entry name" value="Zn(2)-C6 fungal-type DNA-binding domain"/>
    <property type="match status" value="1"/>
</dbReference>
<evidence type="ECO:0000256" key="15">
    <source>
        <dbReference type="ARBA" id="ARBA00023033"/>
    </source>
</evidence>
<keyword evidence="8" id="KW-0288">FMN</keyword>
<keyword evidence="7" id="KW-0285">Flavoprotein</keyword>
<evidence type="ECO:0000256" key="16">
    <source>
        <dbReference type="ARBA" id="ARBA00023242"/>
    </source>
</evidence>
<feature type="region of interest" description="Disordered" evidence="19">
    <location>
        <begin position="1177"/>
        <end position="1218"/>
    </location>
</feature>
<evidence type="ECO:0000256" key="1">
    <source>
        <dbReference type="ARBA" id="ARBA00001917"/>
    </source>
</evidence>
<dbReference type="SUPFAM" id="SSF52343">
    <property type="entry name" value="Ferredoxin reductase-like, C-terminal NADP-linked domain"/>
    <property type="match status" value="1"/>
</dbReference>
<evidence type="ECO:0000256" key="19">
    <source>
        <dbReference type="SAM" id="MobiDB-lite"/>
    </source>
</evidence>
<comment type="similarity">
    <text evidence="4">In the N-terminal section; belongs to the cytochrome P450 family.</text>
</comment>
<dbReference type="GO" id="GO:0000981">
    <property type="term" value="F:DNA-binding transcription factor activity, RNA polymerase II-specific"/>
    <property type="evidence" value="ECO:0007669"/>
    <property type="project" value="InterPro"/>
</dbReference>
<feature type="region of interest" description="Disordered" evidence="19">
    <location>
        <begin position="1071"/>
        <end position="1099"/>
    </location>
</feature>
<dbReference type="InterPro" id="IPR001128">
    <property type="entry name" value="Cyt_P450"/>
</dbReference>
<organism evidence="23">
    <name type="scientific">Fusarium oxysporum f. sp. melonis 26406</name>
    <dbReference type="NCBI Taxonomy" id="1089452"/>
    <lineage>
        <taxon>Eukaryota</taxon>
        <taxon>Fungi</taxon>
        <taxon>Dikarya</taxon>
        <taxon>Ascomycota</taxon>
        <taxon>Pezizomycotina</taxon>
        <taxon>Sordariomycetes</taxon>
        <taxon>Hypocreomycetidae</taxon>
        <taxon>Hypocreales</taxon>
        <taxon>Nectriaceae</taxon>
        <taxon>Fusarium</taxon>
        <taxon>Fusarium oxysporum species complex</taxon>
    </lineage>
</organism>
<evidence type="ECO:0000256" key="9">
    <source>
        <dbReference type="ARBA" id="ARBA00022723"/>
    </source>
</evidence>
<dbReference type="VEuPathDB" id="FungiDB:FOMG_13278"/>
<reference evidence="23" key="1">
    <citation type="submission" date="2012-04" db="EMBL/GenBank/DDBJ databases">
        <title>The Genome Sequence of Fusarium oxysporum melonis.</title>
        <authorList>
            <consortium name="The Broad Institute Genome Sequencing Platform"/>
            <person name="Ma L.-J."/>
            <person name="Gale L.R."/>
            <person name="Schwartz D.C."/>
            <person name="Zhou S."/>
            <person name="Corby-Kistler H."/>
            <person name="Young S.K."/>
            <person name="Zeng Q."/>
            <person name="Gargeya S."/>
            <person name="Fitzgerald M."/>
            <person name="Haas B."/>
            <person name="Abouelleil A."/>
            <person name="Alvarado L."/>
            <person name="Arachchi H.M."/>
            <person name="Berlin A."/>
            <person name="Brown A."/>
            <person name="Chapman S.B."/>
            <person name="Chen Z."/>
            <person name="Dunbar C."/>
            <person name="Freedman E."/>
            <person name="Gearin G."/>
            <person name="Goldberg J."/>
            <person name="Griggs A."/>
            <person name="Gujja S."/>
            <person name="Heiman D."/>
            <person name="Howarth C."/>
            <person name="Larson L."/>
            <person name="Lui A."/>
            <person name="MacDonald P.J.P."/>
            <person name="Montmayeur A."/>
            <person name="Murphy C."/>
            <person name="Neiman D."/>
            <person name="Pearson M."/>
            <person name="Priest M."/>
            <person name="Roberts A."/>
            <person name="Saif S."/>
            <person name="Shea T."/>
            <person name="Shenoy N."/>
            <person name="Sisk P."/>
            <person name="Stolte C."/>
            <person name="Sykes S."/>
            <person name="Wortman J."/>
            <person name="Nusbaum C."/>
            <person name="Birren B."/>
        </authorList>
    </citation>
    <scope>NUCLEOTIDE SEQUENCE</scope>
    <source>
        <strain evidence="23">26406</strain>
    </source>
</reference>
<evidence type="ECO:0000259" key="21">
    <source>
        <dbReference type="PROSITE" id="PS50902"/>
    </source>
</evidence>
<dbReference type="InterPro" id="IPR029039">
    <property type="entry name" value="Flavoprotein-like_sf"/>
</dbReference>
<dbReference type="Pfam" id="PF00258">
    <property type="entry name" value="Flavodoxin_1"/>
    <property type="match status" value="1"/>
</dbReference>
<evidence type="ECO:0000256" key="10">
    <source>
        <dbReference type="ARBA" id="ARBA00022827"/>
    </source>
</evidence>
<dbReference type="InterPro" id="IPR036864">
    <property type="entry name" value="Zn2-C6_fun-type_DNA-bd_sf"/>
</dbReference>
<dbReference type="GO" id="GO:0003677">
    <property type="term" value="F:DNA binding"/>
    <property type="evidence" value="ECO:0007669"/>
    <property type="project" value="InterPro"/>
</dbReference>
<dbReference type="PRINTS" id="PR00463">
    <property type="entry name" value="EP450I"/>
</dbReference>
<evidence type="ECO:0000256" key="14">
    <source>
        <dbReference type="ARBA" id="ARBA00023004"/>
    </source>
</evidence>
<dbReference type="PROSITE" id="PS50048">
    <property type="entry name" value="ZN2_CY6_FUNGAL_2"/>
    <property type="match status" value="1"/>
</dbReference>
<dbReference type="GO" id="GO:0050660">
    <property type="term" value="F:flavin adenine dinucleotide binding"/>
    <property type="evidence" value="ECO:0007669"/>
    <property type="project" value="TreeGrafter"/>
</dbReference>
<evidence type="ECO:0000259" key="20">
    <source>
        <dbReference type="PROSITE" id="PS50048"/>
    </source>
</evidence>
<dbReference type="GO" id="GO:0006351">
    <property type="term" value="P:DNA-templated transcription"/>
    <property type="evidence" value="ECO:0007669"/>
    <property type="project" value="InterPro"/>
</dbReference>
<gene>
    <name evidence="23" type="ORF">FOMG_13278</name>
</gene>
<dbReference type="PANTHER" id="PTHR19384">
    <property type="entry name" value="NITRIC OXIDE SYNTHASE-RELATED"/>
    <property type="match status" value="1"/>
</dbReference>
<keyword evidence="11" id="KW-0521">NADP</keyword>
<dbReference type="EMBL" id="JH659340">
    <property type="protein sequence ID" value="EXK30472.1"/>
    <property type="molecule type" value="Genomic_DNA"/>
</dbReference>
<reference evidence="23" key="2">
    <citation type="submission" date="2012-05" db="EMBL/GenBank/DDBJ databases">
        <title>Annotation of the Genome Sequence of Fusarium oxysporum f. sp. melonis 26406.</title>
        <authorList>
            <consortium name="The Broad Institute Genomics Platform"/>
            <person name="Ma L.-J."/>
            <person name="Corby-Kistler H."/>
            <person name="Broz K."/>
            <person name="Gale L.R."/>
            <person name="Jonkers W."/>
            <person name="O'Donnell K."/>
            <person name="Ploetz R."/>
            <person name="Steinberg C."/>
            <person name="Schwartz D.C."/>
            <person name="VanEtten H."/>
            <person name="Zhou S."/>
            <person name="Young S.K."/>
            <person name="Zeng Q."/>
            <person name="Gargeya S."/>
            <person name="Fitzgerald M."/>
            <person name="Abouelleil A."/>
            <person name="Alvarado L."/>
            <person name="Chapman S.B."/>
            <person name="Gainer-Dewar J."/>
            <person name="Goldberg J."/>
            <person name="Griggs A."/>
            <person name="Gujja S."/>
            <person name="Hansen M."/>
            <person name="Howarth C."/>
            <person name="Imamovic A."/>
            <person name="Ireland A."/>
            <person name="Larimer J."/>
            <person name="McCowan C."/>
            <person name="Murphy C."/>
            <person name="Pearson M."/>
            <person name="Poon T.W."/>
            <person name="Priest M."/>
            <person name="Roberts A."/>
            <person name="Saif S."/>
            <person name="Shea T."/>
            <person name="Sykes S."/>
            <person name="Wortman J."/>
            <person name="Nusbaum C."/>
            <person name="Birren B."/>
        </authorList>
    </citation>
    <scope>NUCLEOTIDE SEQUENCE</scope>
    <source>
        <strain evidence="23">26406</strain>
    </source>
</reference>
<dbReference type="InterPro" id="IPR023173">
    <property type="entry name" value="NADPH_Cyt_P450_Rdtase_alpha"/>
</dbReference>
<dbReference type="CDD" id="cd12148">
    <property type="entry name" value="fungal_TF_MHR"/>
    <property type="match status" value="1"/>
</dbReference>
<comment type="cofactor">
    <cofactor evidence="1">
        <name>FMN</name>
        <dbReference type="ChEBI" id="CHEBI:58210"/>
    </cofactor>
</comment>
<sequence length="1778" mass="197900">MEPVVDPEPCAPIPGPKPLPVLGNILDIDLNDSHQSVIEIGKNFGPIFSLTFAGRPESYITTIELTEELCDETRFCKMVTGGIDKLKPAVGDGLFTAEPGNHTWEMAHRILMPVFGPLNIRKMFDGMKDIAQQLCLKWARQGPSVALDVASDFTRLTLDTIALCSMDYRFNSFYLDSSMHPFVESMMEVLHEGGIQSLLPSAINSLRRRSHANFKKHIGVMDNICQAMIDQRRVNPIESPDLLNAMLNSRDPKTGEQLSEEAIKHNIITFLIAGHETTSGLLSFSFYYLLENRQVLEKARREVDDVVGKGSIAADHLGKLPYIDAILREALRLMPTAPGFFVTPLKDEVIGGKYRVEKGHPLFILLHLVHRDPAVWGPDAEEFKPERMLQKNLDALPRSAWKPFGNGLRGCIGRAFAWQEAQLVLTMLVQNFDFAKDDPSYTLKWKQSLTIKPVGFKMRATLRDGTQATQLAERLSASVSVNHQHAQKPYGSTATPVIGTGQKIKVFYGSNSGTCEALAHRLAAEAGVRGLSPTNIDPANAAKNTLTKDDIVVLIMASYDGRPSDNAAEFVDWLDTLEQGTLAGVKYSVFGCGHRDWASTFFRVPKTVNKAMQWLGADMIAPLGSADAATSDMFSEFQLWAADRFWPGLAEKLGTTFGQGHKIPDLSLEVTFQLPPRLTMRRGFSQAAVTGTKILSYPGVQEKRHLELRLPAGVTFEAGDHLRVLPMNNPQDVRRALTRFSVGWDTILTINSAQPLGLPINTPITASDILGAYVELGQTASRLDIQKLVRTATDEVTAAALQDLANNKYESEVQAGNVTVLDLVERLPTLKIDLASFLAILPQMRPRTYSLSCSPRWKPGHATLTYSVVGSERNMGDGRLVKRSRGLASNYLASLDIGHVLYVSMHPAKPEFRFPSTALQRPIIMIGPGSCLAPFRGFVQERALLAQHGTAELGPALLLYGCRGRLLDDMYRDEMDKHEREGIVTVLRAYSRDPNAECKYLGDRVRLSSQMIGNLWAKGATVFVCAGKVVADSIQDTMGPILFQADSVAAKSKAANLKEWWKQLDKTRGWSGPLTPDMEDELQETESGGGSVQNHPRFRSSCDSCRVRKVRCIKRHASDMTCVNCDKRLLACRFSLTKIRKSRTTQAAHVRDNGQSERQAMSLGATEPSMLLSQAPSITAGPVQPHSYREPPPISQPPNDSVTEYSVPESQSESSRATLGSADGALLLTPADHPVIMANEQDVSTSSLAYFSNRKLTALSKRLGHTRVAELLRRIESAIRSSVRNPVNSIPSPDDFNKVTHSVSLSRECRSKYVKSYFEEVHPIYPFLDRASFEERACSPRLTELLSADNAWCALYHAILSLGSLYHDCGSFTAFSGAAWEIFRISLSLFSRIIFGKRTLVTAQAIFGFTYVSLPIEDVLITEAARIATSLQMVRANTGEASLEFQRTFWVIYSLESEFCFNTGRSSAIPSYDISCPVPRTTLPFLTDFDWLRFLSNYAQMISRIYERLFSVKAKTLPKESHREEITRAFEELENWKNSAPEEFRPGLPIRAHRLGKPQAVALAVQMHFYYYNVRIALSRISIALGRDSENQMRYKLTLTESARAVIDLVHLIHLEPFALPWIQYHMPQSALFLLFDFVIEHPSHPETEKNLSYMQMVASYFMRLQYATRNGAYGTIPTELFQIAAKFVEDMAVSEASETQTGEGPDGVERVDLGVLEELLSFQGLPYTFHNNIALEAMDFLLTDSDTAAFPEVGREFDFPNFMAGPLPENEEGNHEQ</sequence>
<dbReference type="GO" id="GO:0008270">
    <property type="term" value="F:zinc ion binding"/>
    <property type="evidence" value="ECO:0007669"/>
    <property type="project" value="InterPro"/>
</dbReference>
<dbReference type="GO" id="GO:0020037">
    <property type="term" value="F:heme binding"/>
    <property type="evidence" value="ECO:0007669"/>
    <property type="project" value="InterPro"/>
</dbReference>
<keyword evidence="14 18" id="KW-0408">Iron</keyword>
<dbReference type="GO" id="GO:0005506">
    <property type="term" value="F:iron ion binding"/>
    <property type="evidence" value="ECO:0007669"/>
    <property type="project" value="InterPro"/>
</dbReference>
<evidence type="ECO:0000256" key="2">
    <source>
        <dbReference type="ARBA" id="ARBA00001971"/>
    </source>
</evidence>
<dbReference type="InterPro" id="IPR002401">
    <property type="entry name" value="Cyt_P450_E_grp-I"/>
</dbReference>
<dbReference type="InterPro" id="IPR003097">
    <property type="entry name" value="CysJ-like_FAD-binding"/>
</dbReference>
<evidence type="ECO:0000256" key="6">
    <source>
        <dbReference type="ARBA" id="ARBA00022617"/>
    </source>
</evidence>
<dbReference type="Gene3D" id="2.40.30.10">
    <property type="entry name" value="Translation factors"/>
    <property type="match status" value="1"/>
</dbReference>
<dbReference type="InterPro" id="IPR017972">
    <property type="entry name" value="Cyt_P450_CS"/>
</dbReference>
<dbReference type="PROSITE" id="PS00463">
    <property type="entry name" value="ZN2_CY6_FUNGAL_1"/>
    <property type="match status" value="1"/>
</dbReference>
<evidence type="ECO:0000256" key="13">
    <source>
        <dbReference type="ARBA" id="ARBA00023002"/>
    </source>
</evidence>
<dbReference type="Gene3D" id="3.40.50.80">
    <property type="entry name" value="Nucleotide-binding domain of ferredoxin-NADP reductase (FNR) module"/>
    <property type="match status" value="1"/>
</dbReference>
<dbReference type="CDD" id="cd06206">
    <property type="entry name" value="bifunctional_CYPOR"/>
    <property type="match status" value="1"/>
</dbReference>
<comment type="cofactor">
    <cofactor evidence="3">
        <name>FAD</name>
        <dbReference type="ChEBI" id="CHEBI:57692"/>
    </cofactor>
</comment>
<evidence type="ECO:0000259" key="22">
    <source>
        <dbReference type="PROSITE" id="PS51384"/>
    </source>
</evidence>
<feature type="compositionally biased region" description="Polar residues" evidence="19">
    <location>
        <begin position="1197"/>
        <end position="1218"/>
    </location>
</feature>
<comment type="cofactor">
    <cofactor evidence="2 18">
        <name>heme</name>
        <dbReference type="ChEBI" id="CHEBI:30413"/>
    </cofactor>
</comment>
<keyword evidence="9 18" id="KW-0479">Metal-binding</keyword>
<dbReference type="CDD" id="cd00067">
    <property type="entry name" value="GAL4"/>
    <property type="match status" value="1"/>
</dbReference>
<feature type="domain" description="Zn(2)-C6 fungal-type" evidence="20">
    <location>
        <begin position="1101"/>
        <end position="1134"/>
    </location>
</feature>
<evidence type="ECO:0000256" key="5">
    <source>
        <dbReference type="ARBA" id="ARBA00022448"/>
    </source>
</evidence>
<dbReference type="PANTHER" id="PTHR19384:SF127">
    <property type="entry name" value="BIFUNCTIONAL CYTOCHROME P450_NADPH--P450 REDUCTASE"/>
    <property type="match status" value="1"/>
</dbReference>
<dbReference type="SUPFAM" id="SSF48264">
    <property type="entry name" value="Cytochrome P450"/>
    <property type="match status" value="1"/>
</dbReference>
<dbReference type="InterPro" id="IPR039261">
    <property type="entry name" value="FNR_nucleotide-bd"/>
</dbReference>
<keyword evidence="10" id="KW-0274">FAD</keyword>
<evidence type="ECO:0000256" key="12">
    <source>
        <dbReference type="ARBA" id="ARBA00022982"/>
    </source>
</evidence>
<evidence type="ECO:0000256" key="3">
    <source>
        <dbReference type="ARBA" id="ARBA00001974"/>
    </source>
</evidence>
<keyword evidence="15" id="KW-0503">Monooxygenase</keyword>
<dbReference type="InterPro" id="IPR017927">
    <property type="entry name" value="FAD-bd_FR_type"/>
</dbReference>
<keyword evidence="12" id="KW-0249">Electron transport</keyword>
<keyword evidence="16" id="KW-0539">Nucleus</keyword>
<dbReference type="InterPro" id="IPR007219">
    <property type="entry name" value="XnlR_reg_dom"/>
</dbReference>
<feature type="binding site" description="axial binding residue" evidence="18">
    <location>
        <position position="411"/>
    </location>
    <ligand>
        <name>heme</name>
        <dbReference type="ChEBI" id="CHEBI:30413"/>
    </ligand>
    <ligandPart>
        <name>Fe</name>
        <dbReference type="ChEBI" id="CHEBI:18248"/>
    </ligandPart>
</feature>